<dbReference type="AlphaFoldDB" id="U9TTX9"/>
<protein>
    <submittedName>
        <fullName evidence="1">Uncharacterized protein</fullName>
    </submittedName>
</protein>
<reference evidence="1" key="1">
    <citation type="submission" date="2013-07" db="EMBL/GenBank/DDBJ databases">
        <title>The genome of an arbuscular mycorrhizal fungus provides insights into the evolution of the oldest plant symbiosis.</title>
        <authorList>
            <consortium name="DOE Joint Genome Institute"/>
            <person name="Tisserant E."/>
            <person name="Malbreil M."/>
            <person name="Kuo A."/>
            <person name="Kohler A."/>
            <person name="Symeonidi A."/>
            <person name="Balestrini R."/>
            <person name="Charron P."/>
            <person name="Duensing N."/>
            <person name="Frei-dit-Frey N."/>
            <person name="Gianinazzi-Pearson V."/>
            <person name="Gilbert B."/>
            <person name="Handa Y."/>
            <person name="Hijri M."/>
            <person name="Kaul R."/>
            <person name="Kawaguchi M."/>
            <person name="Krajinski F."/>
            <person name="Lammers P."/>
            <person name="Lapierre D."/>
            <person name="Masclaux F.G."/>
            <person name="Murat C."/>
            <person name="Morin E."/>
            <person name="Ndikumana S."/>
            <person name="Pagni M."/>
            <person name="Petitpierre D."/>
            <person name="Requena N."/>
            <person name="Rosikiewicz P."/>
            <person name="Riley R."/>
            <person name="Saito K."/>
            <person name="San Clemente H."/>
            <person name="Shapiro H."/>
            <person name="van Tuinen D."/>
            <person name="Becard G."/>
            <person name="Bonfante P."/>
            <person name="Paszkowski U."/>
            <person name="Shachar-Hill Y."/>
            <person name="Young J.P."/>
            <person name="Sanders I.R."/>
            <person name="Henrissat B."/>
            <person name="Rensing S.A."/>
            <person name="Grigoriev I.V."/>
            <person name="Corradi N."/>
            <person name="Roux C."/>
            <person name="Martin F."/>
        </authorList>
    </citation>
    <scope>NUCLEOTIDE SEQUENCE</scope>
    <source>
        <strain evidence="1">DAOM 197198</strain>
    </source>
</reference>
<name>U9TTX9_RHIID</name>
<evidence type="ECO:0000313" key="1">
    <source>
        <dbReference type="EMBL" id="ESA10902.1"/>
    </source>
</evidence>
<dbReference type="EMBL" id="KI286593">
    <property type="protein sequence ID" value="ESA10902.1"/>
    <property type="molecule type" value="Genomic_DNA"/>
</dbReference>
<sequence length="141" mass="16289">MILPFLFPSIPPHFEKLRNHTICLRTFFTLICIFSSLYSTITGSDNLNDGFLSSSSVHSTKYHFSASITVPNTLSISYSSSISLALRLRQIRDDPICNCSLCKALFKVISFNFDYYRKIEISLSIITLDEFFWDYFEVFHV</sequence>
<gene>
    <name evidence="1" type="ORF">GLOINDRAFT_194116</name>
</gene>
<dbReference type="HOGENOM" id="CLU_1826317_0_0_1"/>
<organism evidence="1">
    <name type="scientific">Rhizophagus irregularis (strain DAOM 181602 / DAOM 197198 / MUCL 43194)</name>
    <name type="common">Arbuscular mycorrhizal fungus</name>
    <name type="synonym">Glomus intraradices</name>
    <dbReference type="NCBI Taxonomy" id="747089"/>
    <lineage>
        <taxon>Eukaryota</taxon>
        <taxon>Fungi</taxon>
        <taxon>Fungi incertae sedis</taxon>
        <taxon>Mucoromycota</taxon>
        <taxon>Glomeromycotina</taxon>
        <taxon>Glomeromycetes</taxon>
        <taxon>Glomerales</taxon>
        <taxon>Glomeraceae</taxon>
        <taxon>Rhizophagus</taxon>
    </lineage>
</organism>
<proteinExistence type="predicted"/>
<accession>U9TTX9</accession>